<dbReference type="FunFam" id="2.160.10.10:FF:000007">
    <property type="entry name" value="Serine acetyltransferase"/>
    <property type="match status" value="1"/>
</dbReference>
<organism evidence="8 9">
    <name type="scientific">Dethiosulfovibrio salsuginis</name>
    <dbReference type="NCBI Taxonomy" id="561720"/>
    <lineage>
        <taxon>Bacteria</taxon>
        <taxon>Thermotogati</taxon>
        <taxon>Synergistota</taxon>
        <taxon>Synergistia</taxon>
        <taxon>Synergistales</taxon>
        <taxon>Dethiosulfovibrionaceae</taxon>
        <taxon>Dethiosulfovibrio</taxon>
    </lineage>
</organism>
<reference evidence="9" key="1">
    <citation type="submission" date="2017-04" db="EMBL/GenBank/DDBJ databases">
        <authorList>
            <person name="Varghese N."/>
            <person name="Submissions S."/>
        </authorList>
    </citation>
    <scope>NUCLEOTIDE SEQUENCE [LARGE SCALE GENOMIC DNA]</scope>
    <source>
        <strain evidence="9">USBA 82</strain>
    </source>
</reference>
<accession>A0A1X7J6Y3</accession>
<dbReference type="InterPro" id="IPR001451">
    <property type="entry name" value="Hexapep"/>
</dbReference>
<dbReference type="Pfam" id="PF00132">
    <property type="entry name" value="Hexapep"/>
    <property type="match status" value="1"/>
</dbReference>
<keyword evidence="3 7" id="KW-0808">Transferase</keyword>
<dbReference type="GO" id="GO:0006535">
    <property type="term" value="P:cysteine biosynthetic process from serine"/>
    <property type="evidence" value="ECO:0007669"/>
    <property type="project" value="InterPro"/>
</dbReference>
<dbReference type="EC" id="2.3.1.30" evidence="7"/>
<evidence type="ECO:0000256" key="3">
    <source>
        <dbReference type="ARBA" id="ARBA00022679"/>
    </source>
</evidence>
<dbReference type="OrthoDB" id="9801456at2"/>
<dbReference type="AlphaFoldDB" id="A0A1X7J6Y3"/>
<evidence type="ECO:0000256" key="5">
    <source>
        <dbReference type="ARBA" id="ARBA00023315"/>
    </source>
</evidence>
<name>A0A1X7J6Y3_9BACT</name>
<dbReference type="InterPro" id="IPR018357">
    <property type="entry name" value="Hexapep_transf_CS"/>
</dbReference>
<evidence type="ECO:0000256" key="2">
    <source>
        <dbReference type="ARBA" id="ARBA00022605"/>
    </source>
</evidence>
<dbReference type="Gene3D" id="1.10.3130.10">
    <property type="entry name" value="serine acetyltransferase, domain 1"/>
    <property type="match status" value="1"/>
</dbReference>
<dbReference type="GO" id="GO:0009001">
    <property type="term" value="F:serine O-acetyltransferase activity"/>
    <property type="evidence" value="ECO:0007669"/>
    <property type="project" value="UniProtKB-EC"/>
</dbReference>
<dbReference type="InterPro" id="IPR011004">
    <property type="entry name" value="Trimer_LpxA-like_sf"/>
</dbReference>
<dbReference type="STRING" id="561720.SAMN06275492_1099"/>
<evidence type="ECO:0000256" key="6">
    <source>
        <dbReference type="ARBA" id="ARBA00049486"/>
    </source>
</evidence>
<comment type="similarity">
    <text evidence="1 7">Belongs to the transferase hexapeptide repeat family.</text>
</comment>
<evidence type="ECO:0000256" key="1">
    <source>
        <dbReference type="ARBA" id="ARBA00007274"/>
    </source>
</evidence>
<dbReference type="SUPFAM" id="SSF51161">
    <property type="entry name" value="Trimeric LpxA-like enzymes"/>
    <property type="match status" value="1"/>
</dbReference>
<dbReference type="InterPro" id="IPR005881">
    <property type="entry name" value="Ser_O-AcTrfase"/>
</dbReference>
<gene>
    <name evidence="8" type="ORF">SAMN06275492_1099</name>
</gene>
<protein>
    <recommendedName>
        <fullName evidence="7">Serine acetyltransferase</fullName>
        <ecNumber evidence="7">2.3.1.30</ecNumber>
    </recommendedName>
</protein>
<dbReference type="InterPro" id="IPR042122">
    <property type="entry name" value="Ser_AcTrfase_N_sf"/>
</dbReference>
<keyword evidence="4" id="KW-0677">Repeat</keyword>
<dbReference type="Gene3D" id="2.160.10.10">
    <property type="entry name" value="Hexapeptide repeat proteins"/>
    <property type="match status" value="1"/>
</dbReference>
<dbReference type="InterPro" id="IPR045304">
    <property type="entry name" value="LbH_SAT"/>
</dbReference>
<dbReference type="CDD" id="cd03354">
    <property type="entry name" value="LbH_SAT"/>
    <property type="match status" value="1"/>
</dbReference>
<dbReference type="PROSITE" id="PS00101">
    <property type="entry name" value="HEXAPEP_TRANSFERASES"/>
    <property type="match status" value="1"/>
</dbReference>
<dbReference type="EMBL" id="FXBB01000009">
    <property type="protein sequence ID" value="SMG23260.1"/>
    <property type="molecule type" value="Genomic_DNA"/>
</dbReference>
<keyword evidence="2" id="KW-0028">Amino-acid biosynthesis</keyword>
<evidence type="ECO:0000313" key="9">
    <source>
        <dbReference type="Proteomes" id="UP000193355"/>
    </source>
</evidence>
<evidence type="ECO:0000256" key="7">
    <source>
        <dbReference type="PIRNR" id="PIRNR000441"/>
    </source>
</evidence>
<sequence length="212" mass="22583">MRDKRRGFWGAIVEDWNAVRRNDPALPTGLRGKAEFALCYPGVHALWIYRLGHSLHGRGIPVIPRIISHLGRLLTGIEIHPGAVIGKGLFIDHGMGVVIGETAEIGDNVSLFHGVTLGGRGGEVGKRHPTVEDDVVIGAGTQVLGPIRLGKGARVGAGSVVLEDVPPGVTVTGEQARVRDGSGPLLRRIEELERRIDEMATLLGSSRGQEVA</sequence>
<dbReference type="Proteomes" id="UP000193355">
    <property type="component" value="Unassembled WGS sequence"/>
</dbReference>
<dbReference type="PIRSF" id="PIRSF000441">
    <property type="entry name" value="CysE"/>
    <property type="match status" value="1"/>
</dbReference>
<dbReference type="NCBIfam" id="TIGR01172">
    <property type="entry name" value="cysE"/>
    <property type="match status" value="1"/>
</dbReference>
<comment type="catalytic activity">
    <reaction evidence="6 7">
        <text>L-serine + acetyl-CoA = O-acetyl-L-serine + CoA</text>
        <dbReference type="Rhea" id="RHEA:24560"/>
        <dbReference type="ChEBI" id="CHEBI:33384"/>
        <dbReference type="ChEBI" id="CHEBI:57287"/>
        <dbReference type="ChEBI" id="CHEBI:57288"/>
        <dbReference type="ChEBI" id="CHEBI:58340"/>
        <dbReference type="EC" id="2.3.1.30"/>
    </reaction>
</comment>
<evidence type="ECO:0000256" key="4">
    <source>
        <dbReference type="ARBA" id="ARBA00022737"/>
    </source>
</evidence>
<proteinExistence type="inferred from homology"/>
<evidence type="ECO:0000313" key="8">
    <source>
        <dbReference type="EMBL" id="SMG23260.1"/>
    </source>
</evidence>
<dbReference type="RefSeq" id="WP_085544234.1">
    <property type="nucleotide sequence ID" value="NZ_FXBB01000009.1"/>
</dbReference>
<dbReference type="GO" id="GO:0005737">
    <property type="term" value="C:cytoplasm"/>
    <property type="evidence" value="ECO:0007669"/>
    <property type="project" value="InterPro"/>
</dbReference>
<keyword evidence="5 7" id="KW-0012">Acyltransferase</keyword>
<keyword evidence="9" id="KW-1185">Reference proteome</keyword>
<dbReference type="NCBIfam" id="NF041874">
    <property type="entry name" value="EPS_EpsC"/>
    <property type="match status" value="1"/>
</dbReference>
<dbReference type="PANTHER" id="PTHR42811">
    <property type="entry name" value="SERINE ACETYLTRANSFERASE"/>
    <property type="match status" value="1"/>
</dbReference>
<dbReference type="InterPro" id="IPR053376">
    <property type="entry name" value="Serine_acetyltransferase"/>
</dbReference>